<accession>A0A150WCS8</accession>
<gene>
    <name evidence="5" type="ORF">AZI85_12300</name>
</gene>
<keyword evidence="1" id="KW-0479">Metal-binding</keyword>
<evidence type="ECO:0000259" key="4">
    <source>
        <dbReference type="Pfam" id="PF01522"/>
    </source>
</evidence>
<feature type="chain" id="PRO_5007572715" evidence="3">
    <location>
        <begin position="19"/>
        <end position="299"/>
    </location>
</feature>
<keyword evidence="2" id="KW-0378">Hydrolase</keyword>
<dbReference type="InterPro" id="IPR002509">
    <property type="entry name" value="NODB_dom"/>
</dbReference>
<dbReference type="Gene3D" id="3.20.20.370">
    <property type="entry name" value="Glycoside hydrolase/deacetylase"/>
    <property type="match status" value="1"/>
</dbReference>
<dbReference type="GO" id="GO:0016810">
    <property type="term" value="F:hydrolase activity, acting on carbon-nitrogen (but not peptide) bonds"/>
    <property type="evidence" value="ECO:0007669"/>
    <property type="project" value="InterPro"/>
</dbReference>
<dbReference type="EMBL" id="LUKF01000019">
    <property type="protein sequence ID" value="KYG60763.1"/>
    <property type="molecule type" value="Genomic_DNA"/>
</dbReference>
<evidence type="ECO:0000313" key="6">
    <source>
        <dbReference type="Proteomes" id="UP000075391"/>
    </source>
</evidence>
<evidence type="ECO:0000313" key="5">
    <source>
        <dbReference type="EMBL" id="KYG60763.1"/>
    </source>
</evidence>
<dbReference type="SUPFAM" id="SSF88713">
    <property type="entry name" value="Glycoside hydrolase/deacetylase"/>
    <property type="match status" value="1"/>
</dbReference>
<dbReference type="GO" id="GO:0016020">
    <property type="term" value="C:membrane"/>
    <property type="evidence" value="ECO:0007669"/>
    <property type="project" value="TreeGrafter"/>
</dbReference>
<feature type="signal peptide" evidence="3">
    <location>
        <begin position="1"/>
        <end position="18"/>
    </location>
</feature>
<dbReference type="Proteomes" id="UP000075391">
    <property type="component" value="Unassembled WGS sequence"/>
</dbReference>
<dbReference type="InterPro" id="IPR050248">
    <property type="entry name" value="Polysacc_deacetylase_ArnD"/>
</dbReference>
<dbReference type="Pfam" id="PF01522">
    <property type="entry name" value="Polysacc_deac_1"/>
    <property type="match status" value="1"/>
</dbReference>
<dbReference type="PANTHER" id="PTHR10587">
    <property type="entry name" value="GLYCOSYL TRANSFERASE-RELATED"/>
    <property type="match status" value="1"/>
</dbReference>
<proteinExistence type="predicted"/>
<comment type="caution">
    <text evidence="5">The sequence shown here is derived from an EMBL/GenBank/DDBJ whole genome shotgun (WGS) entry which is preliminary data.</text>
</comment>
<organism evidence="5 6">
    <name type="scientific">Bdellovibrio bacteriovorus</name>
    <dbReference type="NCBI Taxonomy" id="959"/>
    <lineage>
        <taxon>Bacteria</taxon>
        <taxon>Pseudomonadati</taxon>
        <taxon>Bdellovibrionota</taxon>
        <taxon>Bdellovibrionia</taxon>
        <taxon>Bdellovibrionales</taxon>
        <taxon>Pseudobdellovibrionaceae</taxon>
        <taxon>Bdellovibrio</taxon>
    </lineage>
</organism>
<dbReference type="PANTHER" id="PTHR10587:SF133">
    <property type="entry name" value="CHITIN DEACETYLASE 1-RELATED"/>
    <property type="match status" value="1"/>
</dbReference>
<reference evidence="5 6" key="1">
    <citation type="submission" date="2016-03" db="EMBL/GenBank/DDBJ databases">
        <authorList>
            <person name="Ploux O."/>
        </authorList>
    </citation>
    <scope>NUCLEOTIDE SEQUENCE [LARGE SCALE GENOMIC DNA]</scope>
    <source>
        <strain evidence="5 6">BER2</strain>
    </source>
</reference>
<keyword evidence="3" id="KW-0732">Signal</keyword>
<protein>
    <submittedName>
        <fullName evidence="5">Polysaccharide deacetylase</fullName>
    </submittedName>
</protein>
<dbReference type="CDD" id="cd10960">
    <property type="entry name" value="CE4_NodB_like_1"/>
    <property type="match status" value="1"/>
</dbReference>
<feature type="domain" description="NodB homology" evidence="4">
    <location>
        <begin position="20"/>
        <end position="136"/>
    </location>
</feature>
<evidence type="ECO:0000256" key="1">
    <source>
        <dbReference type="ARBA" id="ARBA00022723"/>
    </source>
</evidence>
<dbReference type="GO" id="GO:0046872">
    <property type="term" value="F:metal ion binding"/>
    <property type="evidence" value="ECO:0007669"/>
    <property type="project" value="UniProtKB-KW"/>
</dbReference>
<sequence length="299" mass="34795">MQQLLFVFLLVFSSSSFAAKISITMDDFNVHEETLLTAPERNKKLLSVLKKHRAKAAMFVACKHLKTDRDQNLLRDWATAGHMVGSHTVNHKKFDAKVLVEDEINDIQACHERLKGEAGYVKIFRFPMLAEGDTVEKRDAVREWLKKNDYRFGHVTIDASDWYIDQRLRQKLQADPKFDLNKFKDFYLQHMWERAQYYNDLSKKVMGREVTHTLLVHYNLLNALFLDDLITMFKRQGWKVVDAKKAFQDPVFGILPNSMPSGQSVLWGLAKESGKFENILRYPGENDTYEKEKMDALGL</sequence>
<evidence type="ECO:0000256" key="3">
    <source>
        <dbReference type="SAM" id="SignalP"/>
    </source>
</evidence>
<evidence type="ECO:0000256" key="2">
    <source>
        <dbReference type="ARBA" id="ARBA00022801"/>
    </source>
</evidence>
<dbReference type="InterPro" id="IPR011330">
    <property type="entry name" value="Glyco_hydro/deAcase_b/a-brl"/>
</dbReference>
<dbReference type="AlphaFoldDB" id="A0A150WCS8"/>
<name>A0A150WCS8_BDEBC</name>
<dbReference type="RefSeq" id="WP_063245015.1">
    <property type="nucleotide sequence ID" value="NZ_LUKF01000019.1"/>
</dbReference>
<dbReference type="GO" id="GO:0005975">
    <property type="term" value="P:carbohydrate metabolic process"/>
    <property type="evidence" value="ECO:0007669"/>
    <property type="project" value="InterPro"/>
</dbReference>
<dbReference type="OrthoDB" id="5291497at2"/>